<proteinExistence type="predicted"/>
<evidence type="ECO:0000313" key="3">
    <source>
        <dbReference type="EMBL" id="KAF2199343.1"/>
    </source>
</evidence>
<feature type="compositionally biased region" description="Basic and acidic residues" evidence="1">
    <location>
        <begin position="218"/>
        <end position="227"/>
    </location>
</feature>
<reference evidence="3" key="1">
    <citation type="journal article" date="2020" name="Stud. Mycol.">
        <title>101 Dothideomycetes genomes: a test case for predicting lifestyles and emergence of pathogens.</title>
        <authorList>
            <person name="Haridas S."/>
            <person name="Albert R."/>
            <person name="Binder M."/>
            <person name="Bloem J."/>
            <person name="Labutti K."/>
            <person name="Salamov A."/>
            <person name="Andreopoulos B."/>
            <person name="Baker S."/>
            <person name="Barry K."/>
            <person name="Bills G."/>
            <person name="Bluhm B."/>
            <person name="Cannon C."/>
            <person name="Castanera R."/>
            <person name="Culley D."/>
            <person name="Daum C."/>
            <person name="Ezra D."/>
            <person name="Gonzalez J."/>
            <person name="Henrissat B."/>
            <person name="Kuo A."/>
            <person name="Liang C."/>
            <person name="Lipzen A."/>
            <person name="Lutzoni F."/>
            <person name="Magnuson J."/>
            <person name="Mondo S."/>
            <person name="Nolan M."/>
            <person name="Ohm R."/>
            <person name="Pangilinan J."/>
            <person name="Park H.-J."/>
            <person name="Ramirez L."/>
            <person name="Alfaro M."/>
            <person name="Sun H."/>
            <person name="Tritt A."/>
            <person name="Yoshinaga Y."/>
            <person name="Zwiers L.-H."/>
            <person name="Turgeon B."/>
            <person name="Goodwin S."/>
            <person name="Spatafora J."/>
            <person name="Crous P."/>
            <person name="Grigoriev I."/>
        </authorList>
    </citation>
    <scope>NUCLEOTIDE SEQUENCE</scope>
    <source>
        <strain evidence="3">ATCC 74209</strain>
    </source>
</reference>
<protein>
    <recommendedName>
        <fullName evidence="2">Stc1 domain-containing protein</fullName>
    </recommendedName>
</protein>
<evidence type="ECO:0000313" key="4">
    <source>
        <dbReference type="Proteomes" id="UP000799536"/>
    </source>
</evidence>
<feature type="domain" description="Stc1" evidence="2">
    <location>
        <begin position="30"/>
        <end position="111"/>
    </location>
</feature>
<keyword evidence="4" id="KW-1185">Reference proteome</keyword>
<evidence type="ECO:0000256" key="1">
    <source>
        <dbReference type="SAM" id="MobiDB-lite"/>
    </source>
</evidence>
<feature type="compositionally biased region" description="Acidic residues" evidence="1">
    <location>
        <begin position="306"/>
        <end position="329"/>
    </location>
</feature>
<dbReference type="EMBL" id="ML994081">
    <property type="protein sequence ID" value="KAF2199343.1"/>
    <property type="molecule type" value="Genomic_DNA"/>
</dbReference>
<comment type="caution">
    <text evidence="3">The sequence shown here is derived from an EMBL/GenBank/DDBJ whole genome shotgun (WGS) entry which is preliminary data.</text>
</comment>
<dbReference type="AlphaFoldDB" id="A0A9P4MTR8"/>
<accession>A0A9P4MTR8</accession>
<dbReference type="Proteomes" id="UP000799536">
    <property type="component" value="Unassembled WGS sequence"/>
</dbReference>
<sequence>MGKKNKNWIYGYSAATHASLNSIKLPDKVRCCRCLKWKAQTNFSHKQLNDAKYTILNGGLNAPFNIKCRTCAGGPLTEVECFMCSETKGIEEFAKSQRCKPDHAKCMACVEKQLELEPIQEDKYDDPRGAYRAPEWNGEPYPDYWNPASISASSKTITGASTIGDEDNTTVYDGAGGGGISLAPYMDNYSLTGSLISTEVDPYPPMSHGNSRNGGPVGDDKGWEKAKIKSWNSKPLTHSDASITGSVSSAFDPTKYGHPATRASDASGSKSFNSTATENSKVNTSKTGWAKIKAYKPPPKPVPVEPDNDNEDDDEDDDWKSDDDDDDGTASDRSI</sequence>
<feature type="compositionally biased region" description="Polar residues" evidence="1">
    <location>
        <begin position="264"/>
        <end position="287"/>
    </location>
</feature>
<organism evidence="3 4">
    <name type="scientific">Delitschia confertaspora ATCC 74209</name>
    <dbReference type="NCBI Taxonomy" id="1513339"/>
    <lineage>
        <taxon>Eukaryota</taxon>
        <taxon>Fungi</taxon>
        <taxon>Dikarya</taxon>
        <taxon>Ascomycota</taxon>
        <taxon>Pezizomycotina</taxon>
        <taxon>Dothideomycetes</taxon>
        <taxon>Pleosporomycetidae</taxon>
        <taxon>Pleosporales</taxon>
        <taxon>Delitschiaceae</taxon>
        <taxon>Delitschia</taxon>
    </lineage>
</organism>
<evidence type="ECO:0000259" key="2">
    <source>
        <dbReference type="Pfam" id="PF12898"/>
    </source>
</evidence>
<gene>
    <name evidence="3" type="ORF">GQ43DRAFT_473713</name>
</gene>
<dbReference type="Pfam" id="PF12898">
    <property type="entry name" value="Stc1"/>
    <property type="match status" value="1"/>
</dbReference>
<feature type="compositionally biased region" description="Polar residues" evidence="1">
    <location>
        <begin position="230"/>
        <end position="251"/>
    </location>
</feature>
<dbReference type="InterPro" id="IPR024630">
    <property type="entry name" value="Stc1"/>
</dbReference>
<name>A0A9P4MTR8_9PLEO</name>
<feature type="region of interest" description="Disordered" evidence="1">
    <location>
        <begin position="200"/>
        <end position="335"/>
    </location>
</feature>
<dbReference type="OrthoDB" id="3514033at2759"/>